<dbReference type="EMBL" id="JAAIUW010000008">
    <property type="protein sequence ID" value="KAF7820923.1"/>
    <property type="molecule type" value="Genomic_DNA"/>
</dbReference>
<evidence type="ECO:0000313" key="1">
    <source>
        <dbReference type="EMBL" id="KAF7820923.1"/>
    </source>
</evidence>
<evidence type="ECO:0000313" key="2">
    <source>
        <dbReference type="Proteomes" id="UP000634136"/>
    </source>
</evidence>
<gene>
    <name evidence="1" type="ORF">G2W53_026378</name>
</gene>
<accession>A0A834WHD2</accession>
<keyword evidence="2" id="KW-1185">Reference proteome</keyword>
<dbReference type="AlphaFoldDB" id="A0A834WHD2"/>
<comment type="caution">
    <text evidence="1">The sequence shown here is derived from an EMBL/GenBank/DDBJ whole genome shotgun (WGS) entry which is preliminary data.</text>
</comment>
<dbReference type="Proteomes" id="UP000634136">
    <property type="component" value="Unassembled WGS sequence"/>
</dbReference>
<name>A0A834WHD2_9FABA</name>
<reference evidence="1" key="1">
    <citation type="submission" date="2020-09" db="EMBL/GenBank/DDBJ databases">
        <title>Genome-Enabled Discovery of Anthraquinone Biosynthesis in Senna tora.</title>
        <authorList>
            <person name="Kang S.-H."/>
            <person name="Pandey R.P."/>
            <person name="Lee C.-M."/>
            <person name="Sim J.-S."/>
            <person name="Jeong J.-T."/>
            <person name="Choi B.-S."/>
            <person name="Jung M."/>
            <person name="Ginzburg D."/>
            <person name="Zhao K."/>
            <person name="Won S.Y."/>
            <person name="Oh T.-J."/>
            <person name="Yu Y."/>
            <person name="Kim N.-H."/>
            <person name="Lee O.R."/>
            <person name="Lee T.-H."/>
            <person name="Bashyal P."/>
            <person name="Kim T.-S."/>
            <person name="Lee W.-H."/>
            <person name="Kawkins C."/>
            <person name="Kim C.-K."/>
            <person name="Kim J.S."/>
            <person name="Ahn B.O."/>
            <person name="Rhee S.Y."/>
            <person name="Sohng J.K."/>
        </authorList>
    </citation>
    <scope>NUCLEOTIDE SEQUENCE</scope>
    <source>
        <tissue evidence="1">Leaf</tissue>
    </source>
</reference>
<proteinExistence type="predicted"/>
<sequence length="117" mass="13381">MGWFWWWKRRGAHDLKGGYGGGTVRFWGGVGFRFWWGEEGGRTNEMECGVVVVKQRGGGRKGKKRQGSRVWRWKRVKEWSKWAQAVAGGVAMEVLGWLEMWCGYGGLELGRKKKGGD</sequence>
<organism evidence="1 2">
    <name type="scientific">Senna tora</name>
    <dbReference type="NCBI Taxonomy" id="362788"/>
    <lineage>
        <taxon>Eukaryota</taxon>
        <taxon>Viridiplantae</taxon>
        <taxon>Streptophyta</taxon>
        <taxon>Embryophyta</taxon>
        <taxon>Tracheophyta</taxon>
        <taxon>Spermatophyta</taxon>
        <taxon>Magnoliopsida</taxon>
        <taxon>eudicotyledons</taxon>
        <taxon>Gunneridae</taxon>
        <taxon>Pentapetalae</taxon>
        <taxon>rosids</taxon>
        <taxon>fabids</taxon>
        <taxon>Fabales</taxon>
        <taxon>Fabaceae</taxon>
        <taxon>Caesalpinioideae</taxon>
        <taxon>Cassia clade</taxon>
        <taxon>Senna</taxon>
    </lineage>
</organism>
<protein>
    <submittedName>
        <fullName evidence="1">Uncharacterized protein</fullName>
    </submittedName>
</protein>